<sequence length="395" mass="41878">MTQPPHDNRHPNDETQWSWDNVPQVSGPPPVAGPPAAEPPAGEQGPYGHKRFGEGASPTGYEPIQLRPTYLEAQPGIIPLRPLKLGEFFDGGFRAIRFNPGVMLGVAAIVIFGSLILELLVVNPVLTRIEAFNPANPDGFVVTDRDVVTLLASTAGPAVLSFIASTVLTGLLIQCVTQSILGKRVTLAQVWEQAKGRILPLIGLTILITLAGVIYFIAVFALLALASFFVFSSLSTETSSAFAFVIVGFLLVTALAVGWLAFLVKTSLATPALMAERVGVFQSVKRSFSLTKGLFWRIAGVLFLTVFLLAAMSAIVTGLITTLITAVIGGSGAATDLMSLTSMSTIASSIIGSLVQLVFTPFLAAVVTLVYTDTRMRKEGLDLLLQRAAAENPAT</sequence>
<feature type="transmembrane region" description="Helical" evidence="2">
    <location>
        <begin position="102"/>
        <end position="122"/>
    </location>
</feature>
<feature type="transmembrane region" description="Helical" evidence="2">
    <location>
        <begin position="294"/>
        <end position="326"/>
    </location>
</feature>
<evidence type="ECO:0000256" key="2">
    <source>
        <dbReference type="SAM" id="Phobius"/>
    </source>
</evidence>
<dbReference type="Proteomes" id="UP000199288">
    <property type="component" value="Unassembled WGS sequence"/>
</dbReference>
<feature type="transmembrane region" description="Helical" evidence="2">
    <location>
        <begin position="158"/>
        <end position="177"/>
    </location>
</feature>
<dbReference type="EMBL" id="FNQV01000001">
    <property type="protein sequence ID" value="SDZ75853.1"/>
    <property type="molecule type" value="Genomic_DNA"/>
</dbReference>
<feature type="transmembrane region" description="Helical" evidence="2">
    <location>
        <begin position="198"/>
        <end position="229"/>
    </location>
</feature>
<feature type="region of interest" description="Disordered" evidence="1">
    <location>
        <begin position="1"/>
        <end position="59"/>
    </location>
</feature>
<feature type="compositionally biased region" description="Basic and acidic residues" evidence="1">
    <location>
        <begin position="1"/>
        <end position="13"/>
    </location>
</feature>
<evidence type="ECO:0000313" key="5">
    <source>
        <dbReference type="Proteomes" id="UP000199288"/>
    </source>
</evidence>
<dbReference type="AlphaFoldDB" id="A0A1H3VM20"/>
<keyword evidence="2" id="KW-0472">Membrane</keyword>
<dbReference type="InterPro" id="IPR057169">
    <property type="entry name" value="DUF7847"/>
</dbReference>
<dbReference type="Pfam" id="PF25231">
    <property type="entry name" value="DUF7847"/>
    <property type="match status" value="1"/>
</dbReference>
<organism evidence="4 5">
    <name type="scientific">Bowdeniella nasicola</name>
    <dbReference type="NCBI Taxonomy" id="208480"/>
    <lineage>
        <taxon>Bacteria</taxon>
        <taxon>Bacillati</taxon>
        <taxon>Actinomycetota</taxon>
        <taxon>Actinomycetes</taxon>
        <taxon>Actinomycetales</taxon>
        <taxon>Actinomycetaceae</taxon>
        <taxon>Bowdeniella</taxon>
    </lineage>
</organism>
<dbReference type="RefSeq" id="WP_143027290.1">
    <property type="nucleotide sequence ID" value="NZ_FNQV01000001.1"/>
</dbReference>
<feature type="compositionally biased region" description="Pro residues" evidence="1">
    <location>
        <begin position="26"/>
        <end position="38"/>
    </location>
</feature>
<evidence type="ECO:0000313" key="4">
    <source>
        <dbReference type="EMBL" id="SDZ75853.1"/>
    </source>
</evidence>
<feature type="domain" description="DUF7847" evidence="3">
    <location>
        <begin position="84"/>
        <end position="373"/>
    </location>
</feature>
<dbReference type="OrthoDB" id="121140at2"/>
<keyword evidence="2" id="KW-0812">Transmembrane</keyword>
<reference evidence="5" key="1">
    <citation type="submission" date="2016-10" db="EMBL/GenBank/DDBJ databases">
        <authorList>
            <person name="Varghese N."/>
            <person name="Submissions S."/>
        </authorList>
    </citation>
    <scope>NUCLEOTIDE SEQUENCE [LARGE SCALE GENOMIC DNA]</scope>
    <source>
        <strain evidence="5">KPR-1</strain>
    </source>
</reference>
<gene>
    <name evidence="4" type="ORF">SAMN02910418_00142</name>
</gene>
<accession>A0A1H3VM20</accession>
<keyword evidence="2" id="KW-1133">Transmembrane helix</keyword>
<feature type="transmembrane region" description="Helical" evidence="2">
    <location>
        <begin position="346"/>
        <end position="371"/>
    </location>
</feature>
<feature type="transmembrane region" description="Helical" evidence="2">
    <location>
        <begin position="241"/>
        <end position="264"/>
    </location>
</feature>
<protein>
    <recommendedName>
        <fullName evidence="3">DUF7847 domain-containing protein</fullName>
    </recommendedName>
</protein>
<evidence type="ECO:0000256" key="1">
    <source>
        <dbReference type="SAM" id="MobiDB-lite"/>
    </source>
</evidence>
<name>A0A1H3VM20_9ACTO</name>
<keyword evidence="5" id="KW-1185">Reference proteome</keyword>
<evidence type="ECO:0000259" key="3">
    <source>
        <dbReference type="Pfam" id="PF25231"/>
    </source>
</evidence>
<proteinExistence type="predicted"/>